<feature type="chain" id="PRO_5046177100" description="UDP-N-acetylglucosamine transferase subunit ALG14" evidence="8">
    <location>
        <begin position="23"/>
        <end position="216"/>
    </location>
</feature>
<feature type="signal peptide" evidence="8">
    <location>
        <begin position="1"/>
        <end position="22"/>
    </location>
</feature>
<protein>
    <recommendedName>
        <fullName evidence="3">UDP-N-acetylglucosamine transferase subunit ALG14</fullName>
    </recommendedName>
</protein>
<comment type="subcellular location">
    <subcellularLocation>
        <location evidence="1">Endoplasmic reticulum membrane</location>
        <topology evidence="1">Single-pass membrane protein</topology>
    </subcellularLocation>
</comment>
<comment type="similarity">
    <text evidence="2">Belongs to the ALG14 family.</text>
</comment>
<organism evidence="9 10">
    <name type="scientific">Prorocentrum cordatum</name>
    <dbReference type="NCBI Taxonomy" id="2364126"/>
    <lineage>
        <taxon>Eukaryota</taxon>
        <taxon>Sar</taxon>
        <taxon>Alveolata</taxon>
        <taxon>Dinophyceae</taxon>
        <taxon>Prorocentrales</taxon>
        <taxon>Prorocentraceae</taxon>
        <taxon>Prorocentrum</taxon>
    </lineage>
</organism>
<evidence type="ECO:0000256" key="8">
    <source>
        <dbReference type="SAM" id="SignalP"/>
    </source>
</evidence>
<evidence type="ECO:0000256" key="4">
    <source>
        <dbReference type="ARBA" id="ARBA00022692"/>
    </source>
</evidence>
<comment type="caution">
    <text evidence="9">The sequence shown here is derived from an EMBL/GenBank/DDBJ whole genome shotgun (WGS) entry which is preliminary data.</text>
</comment>
<evidence type="ECO:0000256" key="6">
    <source>
        <dbReference type="ARBA" id="ARBA00022989"/>
    </source>
</evidence>
<dbReference type="Proteomes" id="UP001189429">
    <property type="component" value="Unassembled WGS sequence"/>
</dbReference>
<evidence type="ECO:0000313" key="10">
    <source>
        <dbReference type="Proteomes" id="UP001189429"/>
    </source>
</evidence>
<evidence type="ECO:0000256" key="3">
    <source>
        <dbReference type="ARBA" id="ARBA00017467"/>
    </source>
</evidence>
<evidence type="ECO:0000256" key="5">
    <source>
        <dbReference type="ARBA" id="ARBA00022824"/>
    </source>
</evidence>
<accession>A0ABN9W1I8</accession>
<keyword evidence="4" id="KW-0812">Transmembrane</keyword>
<dbReference type="PANTHER" id="PTHR12154:SF4">
    <property type="entry name" value="UDP-N-ACETYLGLUCOSAMINE TRANSFERASE SUBUNIT ALG14 HOMOLOG"/>
    <property type="match status" value="1"/>
</dbReference>
<dbReference type="InterPro" id="IPR013969">
    <property type="entry name" value="Oligosacch_biosynth_Alg14"/>
</dbReference>
<keyword evidence="6" id="KW-1133">Transmembrane helix</keyword>
<evidence type="ECO:0000313" key="9">
    <source>
        <dbReference type="EMBL" id="CAK0879783.1"/>
    </source>
</evidence>
<evidence type="ECO:0000256" key="2">
    <source>
        <dbReference type="ARBA" id="ARBA00009731"/>
    </source>
</evidence>
<dbReference type="Gene3D" id="3.40.50.2000">
    <property type="entry name" value="Glycogen Phosphorylase B"/>
    <property type="match status" value="1"/>
</dbReference>
<keyword evidence="10" id="KW-1185">Reference proteome</keyword>
<sequence length="216" mass="23971">MPLVVWVLALLLLLLLRLACWARRRISTARRPPQRLWQGHPLPLRALAVLGSGGHTTEMLGLLAGFDQGRYHFQFVLADTDTTSLKKVGAARPDLVEDTSRFHAVTRSREVGQSWSSSAVSTARAFLECLTIVWAIRPQVLLVNGPGTCVPVVAAALFFELVFGRPVVLIFTESFCRVKSLSLTGRMLYALADVFVVHWPALVERYPKAQYCGVLM</sequence>
<dbReference type="PANTHER" id="PTHR12154">
    <property type="entry name" value="GLYCOSYL TRANSFERASE-RELATED"/>
    <property type="match status" value="1"/>
</dbReference>
<keyword evidence="8" id="KW-0732">Signal</keyword>
<keyword evidence="7" id="KW-0472">Membrane</keyword>
<name>A0ABN9W1I8_9DINO</name>
<dbReference type="Pfam" id="PF08660">
    <property type="entry name" value="Alg14"/>
    <property type="match status" value="1"/>
</dbReference>
<proteinExistence type="inferred from homology"/>
<gene>
    <name evidence="9" type="ORF">PCOR1329_LOCUS63107</name>
</gene>
<evidence type="ECO:0000256" key="7">
    <source>
        <dbReference type="ARBA" id="ARBA00023136"/>
    </source>
</evidence>
<evidence type="ECO:0000256" key="1">
    <source>
        <dbReference type="ARBA" id="ARBA00004389"/>
    </source>
</evidence>
<dbReference type="EMBL" id="CAUYUJ010018001">
    <property type="protein sequence ID" value="CAK0879783.1"/>
    <property type="molecule type" value="Genomic_DNA"/>
</dbReference>
<keyword evidence="5" id="KW-0256">Endoplasmic reticulum</keyword>
<reference evidence="9" key="1">
    <citation type="submission" date="2023-10" db="EMBL/GenBank/DDBJ databases">
        <authorList>
            <person name="Chen Y."/>
            <person name="Shah S."/>
            <person name="Dougan E. K."/>
            <person name="Thang M."/>
            <person name="Chan C."/>
        </authorList>
    </citation>
    <scope>NUCLEOTIDE SEQUENCE [LARGE SCALE GENOMIC DNA]</scope>
</reference>